<dbReference type="RefSeq" id="WP_182704252.1">
    <property type="nucleotide sequence ID" value="NZ_JACJII010000001.1"/>
</dbReference>
<accession>A0A7W3MUJ4</accession>
<evidence type="ECO:0000313" key="2">
    <source>
        <dbReference type="Proteomes" id="UP000539313"/>
    </source>
</evidence>
<dbReference type="EMBL" id="JACJII010000001">
    <property type="protein sequence ID" value="MBA9002118.1"/>
    <property type="molecule type" value="Genomic_DNA"/>
</dbReference>
<dbReference type="Proteomes" id="UP000539313">
    <property type="component" value="Unassembled WGS sequence"/>
</dbReference>
<organism evidence="1 2">
    <name type="scientific">Thermomonospora cellulosilytica</name>
    <dbReference type="NCBI Taxonomy" id="1411118"/>
    <lineage>
        <taxon>Bacteria</taxon>
        <taxon>Bacillati</taxon>
        <taxon>Actinomycetota</taxon>
        <taxon>Actinomycetes</taxon>
        <taxon>Streptosporangiales</taxon>
        <taxon>Thermomonosporaceae</taxon>
        <taxon>Thermomonospora</taxon>
    </lineage>
</organism>
<dbReference type="AlphaFoldDB" id="A0A7W3MUJ4"/>
<reference evidence="1 2" key="1">
    <citation type="submission" date="2020-08" db="EMBL/GenBank/DDBJ databases">
        <title>Sequencing the genomes of 1000 actinobacteria strains.</title>
        <authorList>
            <person name="Klenk H.-P."/>
        </authorList>
    </citation>
    <scope>NUCLEOTIDE SEQUENCE [LARGE SCALE GENOMIC DNA]</scope>
    <source>
        <strain evidence="1 2">DSM 45823</strain>
    </source>
</reference>
<keyword evidence="2" id="KW-1185">Reference proteome</keyword>
<name>A0A7W3MUJ4_9ACTN</name>
<comment type="caution">
    <text evidence="1">The sequence shown here is derived from an EMBL/GenBank/DDBJ whole genome shotgun (WGS) entry which is preliminary data.</text>
</comment>
<sequence>MTTYLRGVSAGDRAARKCRLAAQVAGAALPIRCVRRGCTALAAFGGPSRTGDPGAPEAAADLLHACVDLVAATRGRVPALRIRRARLELRPWHNERFVTDLDDHMHTALIGI</sequence>
<protein>
    <submittedName>
        <fullName evidence="1">Uncharacterized protein</fullName>
    </submittedName>
</protein>
<evidence type="ECO:0000313" key="1">
    <source>
        <dbReference type="EMBL" id="MBA9002118.1"/>
    </source>
</evidence>
<gene>
    <name evidence="1" type="ORF">HNR21_001000</name>
</gene>
<proteinExistence type="predicted"/>